<dbReference type="Pfam" id="PF01339">
    <property type="entry name" value="CheB_methylest"/>
    <property type="match status" value="1"/>
</dbReference>
<dbReference type="InterPro" id="IPR036804">
    <property type="entry name" value="CheR_N_sf"/>
</dbReference>
<evidence type="ECO:0000256" key="6">
    <source>
        <dbReference type="PROSITE-ProRule" id="PRU00050"/>
    </source>
</evidence>
<keyword evidence="4" id="KW-0808">Transferase</keyword>
<proteinExistence type="predicted"/>
<dbReference type="GO" id="GO:0008984">
    <property type="term" value="F:protein-glutamate methylesterase activity"/>
    <property type="evidence" value="ECO:0007669"/>
    <property type="project" value="InterPro"/>
</dbReference>
<gene>
    <name evidence="9" type="ORF">IPN75_14955</name>
</gene>
<dbReference type="GO" id="GO:0032259">
    <property type="term" value="P:methylation"/>
    <property type="evidence" value="ECO:0007669"/>
    <property type="project" value="UniProtKB-KW"/>
</dbReference>
<dbReference type="CDD" id="cd16434">
    <property type="entry name" value="CheB-CheR_fusion"/>
    <property type="match status" value="1"/>
</dbReference>
<dbReference type="Gene3D" id="1.10.155.10">
    <property type="entry name" value="Chemotaxis receptor methyltransferase CheR, N-terminal domain"/>
    <property type="match status" value="1"/>
</dbReference>
<evidence type="ECO:0000256" key="3">
    <source>
        <dbReference type="ARBA" id="ARBA00022603"/>
    </source>
</evidence>
<dbReference type="InterPro" id="IPR000780">
    <property type="entry name" value="CheR_MeTrfase"/>
</dbReference>
<feature type="active site" evidence="6">
    <location>
        <position position="153"/>
    </location>
</feature>
<name>A0A9D7QP25_9RHOO</name>
<dbReference type="SMART" id="SM00138">
    <property type="entry name" value="MeTrc"/>
    <property type="match status" value="1"/>
</dbReference>
<dbReference type="InterPro" id="IPR029063">
    <property type="entry name" value="SAM-dependent_MTases_sf"/>
</dbReference>
<dbReference type="Pfam" id="PF01739">
    <property type="entry name" value="CheR"/>
    <property type="match status" value="1"/>
</dbReference>
<dbReference type="PRINTS" id="PR00996">
    <property type="entry name" value="CHERMTFRASE"/>
</dbReference>
<evidence type="ECO:0000313" key="10">
    <source>
        <dbReference type="Proteomes" id="UP000808146"/>
    </source>
</evidence>
<dbReference type="Gene3D" id="3.40.50.150">
    <property type="entry name" value="Vaccinia Virus protein VP39"/>
    <property type="match status" value="1"/>
</dbReference>
<dbReference type="PROSITE" id="PS50123">
    <property type="entry name" value="CHER"/>
    <property type="match status" value="1"/>
</dbReference>
<dbReference type="AlphaFoldDB" id="A0A9D7QP25"/>
<dbReference type="PANTHER" id="PTHR24422">
    <property type="entry name" value="CHEMOTAXIS PROTEIN METHYLTRANSFERASE"/>
    <property type="match status" value="1"/>
</dbReference>
<dbReference type="SUPFAM" id="SSF47757">
    <property type="entry name" value="Chemotaxis receptor methyltransferase CheR, N-terminal domain"/>
    <property type="match status" value="1"/>
</dbReference>
<evidence type="ECO:0000256" key="1">
    <source>
        <dbReference type="ARBA" id="ARBA00001541"/>
    </source>
</evidence>
<dbReference type="GO" id="GO:0008983">
    <property type="term" value="F:protein-glutamate O-methyltransferase activity"/>
    <property type="evidence" value="ECO:0007669"/>
    <property type="project" value="UniProtKB-EC"/>
</dbReference>
<feature type="domain" description="CheB-type methylesterase" evidence="7">
    <location>
        <begin position="22"/>
        <end position="200"/>
    </location>
</feature>
<dbReference type="PANTHER" id="PTHR24422:SF27">
    <property type="entry name" value="PROTEIN-GLUTAMATE O-METHYLTRANSFERASE"/>
    <property type="match status" value="1"/>
</dbReference>
<comment type="catalytic activity">
    <reaction evidence="1">
        <text>L-glutamyl-[protein] + S-adenosyl-L-methionine = [protein]-L-glutamate 5-O-methyl ester + S-adenosyl-L-homocysteine</text>
        <dbReference type="Rhea" id="RHEA:24452"/>
        <dbReference type="Rhea" id="RHEA-COMP:10208"/>
        <dbReference type="Rhea" id="RHEA-COMP:10311"/>
        <dbReference type="ChEBI" id="CHEBI:29973"/>
        <dbReference type="ChEBI" id="CHEBI:57856"/>
        <dbReference type="ChEBI" id="CHEBI:59789"/>
        <dbReference type="ChEBI" id="CHEBI:82795"/>
        <dbReference type="EC" id="2.1.1.80"/>
    </reaction>
</comment>
<evidence type="ECO:0000259" key="7">
    <source>
        <dbReference type="PROSITE" id="PS50122"/>
    </source>
</evidence>
<dbReference type="InterPro" id="IPR022641">
    <property type="entry name" value="CheR_N"/>
</dbReference>
<dbReference type="PROSITE" id="PS50122">
    <property type="entry name" value="CHEB"/>
    <property type="match status" value="1"/>
</dbReference>
<keyword evidence="6" id="KW-0378">Hydrolase</keyword>
<dbReference type="InterPro" id="IPR035909">
    <property type="entry name" value="CheB_C"/>
</dbReference>
<dbReference type="GO" id="GO:0005737">
    <property type="term" value="C:cytoplasm"/>
    <property type="evidence" value="ECO:0007669"/>
    <property type="project" value="InterPro"/>
</dbReference>
<dbReference type="Gene3D" id="3.40.50.180">
    <property type="entry name" value="Methylesterase CheB, C-terminal domain"/>
    <property type="match status" value="1"/>
</dbReference>
<dbReference type="GO" id="GO:0006935">
    <property type="term" value="P:chemotaxis"/>
    <property type="evidence" value="ECO:0007669"/>
    <property type="project" value="UniProtKB-UniRule"/>
</dbReference>
<keyword evidence="3" id="KW-0489">Methyltransferase</keyword>
<feature type="domain" description="CheR-type methyltransferase" evidence="8">
    <location>
        <begin position="230"/>
        <end position="492"/>
    </location>
</feature>
<dbReference type="GO" id="GO:0000156">
    <property type="term" value="F:phosphorelay response regulator activity"/>
    <property type="evidence" value="ECO:0007669"/>
    <property type="project" value="InterPro"/>
</dbReference>
<accession>A0A9D7QP25</accession>
<dbReference type="InterPro" id="IPR050903">
    <property type="entry name" value="Bact_Chemotaxis_MeTrfase"/>
</dbReference>
<feature type="active site" evidence="6">
    <location>
        <position position="61"/>
    </location>
</feature>
<keyword evidence="5" id="KW-0949">S-adenosyl-L-methionine</keyword>
<dbReference type="InterPro" id="IPR022642">
    <property type="entry name" value="CheR_C"/>
</dbReference>
<evidence type="ECO:0000256" key="2">
    <source>
        <dbReference type="ARBA" id="ARBA00012534"/>
    </source>
</evidence>
<dbReference type="Proteomes" id="UP000808146">
    <property type="component" value="Unassembled WGS sequence"/>
</dbReference>
<keyword evidence="6" id="KW-0145">Chemotaxis</keyword>
<dbReference type="SUPFAM" id="SSF53335">
    <property type="entry name" value="S-adenosyl-L-methionine-dependent methyltransferases"/>
    <property type="match status" value="1"/>
</dbReference>
<protein>
    <recommendedName>
        <fullName evidence="2">protein-glutamate O-methyltransferase</fullName>
        <ecNumber evidence="2">2.1.1.80</ecNumber>
    </recommendedName>
</protein>
<dbReference type="SUPFAM" id="SSF52738">
    <property type="entry name" value="Methylesterase CheB, C-terminal domain"/>
    <property type="match status" value="1"/>
</dbReference>
<dbReference type="InterPro" id="IPR000673">
    <property type="entry name" value="Sig_transdc_resp-reg_Me-estase"/>
</dbReference>
<evidence type="ECO:0000259" key="8">
    <source>
        <dbReference type="PROSITE" id="PS50123"/>
    </source>
</evidence>
<feature type="active site" evidence="6">
    <location>
        <position position="34"/>
    </location>
</feature>
<evidence type="ECO:0000256" key="4">
    <source>
        <dbReference type="ARBA" id="ARBA00022679"/>
    </source>
</evidence>
<evidence type="ECO:0000256" key="5">
    <source>
        <dbReference type="ARBA" id="ARBA00022691"/>
    </source>
</evidence>
<comment type="caution">
    <text evidence="9">The sequence shown here is derived from an EMBL/GenBank/DDBJ whole genome shotgun (WGS) entry which is preliminary data.</text>
</comment>
<reference evidence="9" key="1">
    <citation type="submission" date="2020-10" db="EMBL/GenBank/DDBJ databases">
        <title>Connecting structure to function with the recovery of over 1000 high-quality activated sludge metagenome-assembled genomes encoding full-length rRNA genes using long-read sequencing.</title>
        <authorList>
            <person name="Singleton C.M."/>
            <person name="Petriglieri F."/>
            <person name="Kristensen J.M."/>
            <person name="Kirkegaard R.H."/>
            <person name="Michaelsen T.Y."/>
            <person name="Andersen M.H."/>
            <person name="Karst S.M."/>
            <person name="Dueholm M.S."/>
            <person name="Nielsen P.H."/>
            <person name="Albertsen M."/>
        </authorList>
    </citation>
    <scope>NUCLEOTIDE SEQUENCE</scope>
    <source>
        <strain evidence="9">OdNE_18-Q3-R46-58_BAT3C.305</strain>
    </source>
</reference>
<dbReference type="EC" id="2.1.1.80" evidence="2"/>
<organism evidence="9 10">
    <name type="scientific">Candidatus Dechloromonas phosphorivorans</name>
    <dbReference type="NCBI Taxonomy" id="2899244"/>
    <lineage>
        <taxon>Bacteria</taxon>
        <taxon>Pseudomonadati</taxon>
        <taxon>Pseudomonadota</taxon>
        <taxon>Betaproteobacteria</taxon>
        <taxon>Rhodocyclales</taxon>
        <taxon>Azonexaceae</taxon>
        <taxon>Dechloromonas</taxon>
    </lineage>
</organism>
<dbReference type="Pfam" id="PF03705">
    <property type="entry name" value="CheR_N"/>
    <property type="match status" value="1"/>
</dbReference>
<dbReference type="EMBL" id="JADKBR010000017">
    <property type="protein sequence ID" value="MBK8891575.1"/>
    <property type="molecule type" value="Genomic_DNA"/>
</dbReference>
<sequence>MPNSAVSPPSASGTADAGAAIQDAGFPIVAIGASAGGLEALEQLLASVPANSGMAFVIIQHLDPKRPGMLPELLQRATTMAVKQAANRMRIKPDCVYVIPPDKDISILHGALYLLEMTTRHGLHLPIDTFFTSLAEDRREQAIGVILSGMGSDGTAGLAAIRKRGGLALVQTPETAKFDAMPRSAIAAGLADIVAEAGEIPGLIRAQKKHHPLLAEMPVAPESRAGNSAFEKVCILLRARTGHDFSLYKKSTLYRRIERRIAIHQLAGIADYAIFLQSNPQEADLLFKELLIGVTQFFRDPAAWAWLQENVLPAMIRANPPGNVLRAWVAACSSGEEAYSLAIAFREAVDRIKPKKQVEVHIFATDIDPDAIARARQGLYPASIAGDVSAERLARFFREDGGKYRVSQDIRQMVVFAPHNVTMDPPFTRLDILTCRNLLIYLGPTLQKKLVPLFHYSLKPGGILFLGSAESIGGFGELFSPCDAKARIYRREPIVAKPLDVEFPTRLPALPVDTNASPNLTMPTANLQTLADQLLLQKFAPAAVLTNAEGDVIFINGRTGKYLEPAAGKANWNIHAMAREGLREELIVALPKALRSAEAVVIHDLKVGGNGETHTINLTVHPIQRLTACCRAWR</sequence>
<evidence type="ECO:0000313" key="9">
    <source>
        <dbReference type="EMBL" id="MBK8891575.1"/>
    </source>
</evidence>